<dbReference type="Ensembl" id="ENSSBOT00000037314.1">
    <property type="protein sequence ID" value="ENSSBOP00000020482.1"/>
    <property type="gene ID" value="ENSSBOG00000026815.1"/>
</dbReference>
<accession>A0A2K6TLF2</accession>
<comment type="similarity">
    <text evidence="2">Belongs to the ZIP transporter (TC 2.A.5) family.</text>
</comment>
<evidence type="ECO:0000313" key="17">
    <source>
        <dbReference type="Proteomes" id="UP000233220"/>
    </source>
</evidence>
<dbReference type="GO" id="GO:0048471">
    <property type="term" value="C:perinuclear region of cytoplasm"/>
    <property type="evidence" value="ECO:0007669"/>
    <property type="project" value="Ensembl"/>
</dbReference>
<keyword evidence="3 12" id="KW-0812">Transmembrane</keyword>
<feature type="signal peptide" evidence="13">
    <location>
        <begin position="1"/>
        <end position="23"/>
    </location>
</feature>
<evidence type="ECO:0000256" key="8">
    <source>
        <dbReference type="ARBA" id="ARBA00034634"/>
    </source>
</evidence>
<feature type="domain" description="Zinc transporter ZIP4 N-terminal" evidence="14">
    <location>
        <begin position="63"/>
        <end position="222"/>
    </location>
</feature>
<evidence type="ECO:0000256" key="2">
    <source>
        <dbReference type="ARBA" id="ARBA00006939"/>
    </source>
</evidence>
<evidence type="ECO:0000256" key="12">
    <source>
        <dbReference type="SAM" id="Phobius"/>
    </source>
</evidence>
<evidence type="ECO:0000313" key="16">
    <source>
        <dbReference type="Ensembl" id="ENSSBOP00000020482.1"/>
    </source>
</evidence>
<keyword evidence="17" id="KW-1185">Reference proteome</keyword>
<dbReference type="GO" id="GO:0007165">
    <property type="term" value="P:signal transduction"/>
    <property type="evidence" value="ECO:0007669"/>
    <property type="project" value="Ensembl"/>
</dbReference>
<feature type="transmembrane region" description="Helical" evidence="12">
    <location>
        <begin position="445"/>
        <end position="469"/>
    </location>
</feature>
<name>A0A2K6TLF2_SAIBB</name>
<dbReference type="OMA" id="DMCEKCL"/>
<keyword evidence="13" id="KW-0732">Signal</keyword>
<keyword evidence="4" id="KW-0864">Zinc transport</keyword>
<proteinExistence type="inferred from homology"/>
<dbReference type="GeneTree" id="ENSGT00940000157914"/>
<dbReference type="InterPro" id="IPR049406">
    <property type="entry name" value="ZIP4_12_EF-hand"/>
</dbReference>
<dbReference type="InterPro" id="IPR003689">
    <property type="entry name" value="ZIP"/>
</dbReference>
<dbReference type="Pfam" id="PF02535">
    <property type="entry name" value="Zip"/>
    <property type="match status" value="1"/>
</dbReference>
<keyword evidence="5 12" id="KW-1133">Transmembrane helix</keyword>
<reference evidence="16" key="2">
    <citation type="submission" date="2025-09" db="UniProtKB">
        <authorList>
            <consortium name="Ensembl"/>
        </authorList>
    </citation>
    <scope>IDENTIFICATION</scope>
</reference>
<feature type="transmembrane region" description="Helical" evidence="12">
    <location>
        <begin position="631"/>
        <end position="649"/>
    </location>
</feature>
<evidence type="ECO:0000256" key="7">
    <source>
        <dbReference type="ARBA" id="ARBA00023136"/>
    </source>
</evidence>
<evidence type="ECO:0000256" key="5">
    <source>
        <dbReference type="ARBA" id="ARBA00022989"/>
    </source>
</evidence>
<dbReference type="STRING" id="39432.ENSSBOP00000020482"/>
<dbReference type="Pfam" id="PF21116">
    <property type="entry name" value="EF-hand_Zip"/>
    <property type="match status" value="1"/>
</dbReference>
<dbReference type="GO" id="GO:0030003">
    <property type="term" value="P:intracellular monoatomic cation homeostasis"/>
    <property type="evidence" value="ECO:0007669"/>
    <property type="project" value="TreeGrafter"/>
</dbReference>
<dbReference type="GO" id="GO:0010975">
    <property type="term" value="P:regulation of neuron projection development"/>
    <property type="evidence" value="ECO:0007669"/>
    <property type="project" value="Ensembl"/>
</dbReference>
<comment type="catalytic activity">
    <reaction evidence="8">
        <text>Zn(2+)(in) = Zn(2+)(out)</text>
        <dbReference type="Rhea" id="RHEA:29351"/>
        <dbReference type="ChEBI" id="CHEBI:29105"/>
    </reaction>
</comment>
<evidence type="ECO:0000256" key="11">
    <source>
        <dbReference type="ARBA" id="ARBA00042971"/>
    </source>
</evidence>
<protein>
    <recommendedName>
        <fullName evidence="9">Zinc transporter ZIP12</fullName>
    </recommendedName>
    <alternativeName>
        <fullName evidence="10">Solute carrier family 39 member 12</fullName>
    </alternativeName>
    <alternativeName>
        <fullName evidence="11">Zrt- and Irt-like protein 12</fullName>
    </alternativeName>
</protein>
<dbReference type="PANTHER" id="PTHR12191">
    <property type="entry name" value="SOLUTE CARRIER FAMILY 39"/>
    <property type="match status" value="1"/>
</dbReference>
<feature type="chain" id="PRO_5014450368" description="Zinc transporter ZIP12" evidence="13">
    <location>
        <begin position="24"/>
        <end position="701"/>
    </location>
</feature>
<keyword evidence="6" id="KW-0406">Ion transport</keyword>
<dbReference type="InterPro" id="IPR041137">
    <property type="entry name" value="ZIP4_N"/>
</dbReference>
<keyword evidence="7 12" id="KW-0472">Membrane</keyword>
<dbReference type="AlphaFoldDB" id="A0A2K6TLF2"/>
<dbReference type="GO" id="GO:0005385">
    <property type="term" value="F:zinc ion transmembrane transporter activity"/>
    <property type="evidence" value="ECO:0007669"/>
    <property type="project" value="Ensembl"/>
</dbReference>
<comment type="subcellular location">
    <subcellularLocation>
        <location evidence="1">Membrane</location>
        <topology evidence="1">Multi-pass membrane protein</topology>
    </subcellularLocation>
</comment>
<keyword evidence="4" id="KW-0813">Transport</keyword>
<keyword evidence="4" id="KW-0862">Zinc</keyword>
<feature type="transmembrane region" description="Helical" evidence="12">
    <location>
        <begin position="367"/>
        <end position="391"/>
    </location>
</feature>
<evidence type="ECO:0000256" key="6">
    <source>
        <dbReference type="ARBA" id="ARBA00023065"/>
    </source>
</evidence>
<evidence type="ECO:0000256" key="9">
    <source>
        <dbReference type="ARBA" id="ARBA00040591"/>
    </source>
</evidence>
<dbReference type="Proteomes" id="UP000233220">
    <property type="component" value="Unplaced"/>
</dbReference>
<dbReference type="GO" id="GO:0031113">
    <property type="term" value="P:regulation of microtubule polymerization"/>
    <property type="evidence" value="ECO:0007669"/>
    <property type="project" value="Ensembl"/>
</dbReference>
<dbReference type="InterPro" id="IPR050799">
    <property type="entry name" value="ZIP_Transporter"/>
</dbReference>
<evidence type="ECO:0000256" key="4">
    <source>
        <dbReference type="ARBA" id="ARBA00022906"/>
    </source>
</evidence>
<organism evidence="16 17">
    <name type="scientific">Saimiri boliviensis boliviensis</name>
    <name type="common">Bolivian squirrel monkey</name>
    <dbReference type="NCBI Taxonomy" id="39432"/>
    <lineage>
        <taxon>Eukaryota</taxon>
        <taxon>Metazoa</taxon>
        <taxon>Chordata</taxon>
        <taxon>Craniata</taxon>
        <taxon>Vertebrata</taxon>
        <taxon>Euteleostomi</taxon>
        <taxon>Mammalia</taxon>
        <taxon>Eutheria</taxon>
        <taxon>Euarchontoglires</taxon>
        <taxon>Primates</taxon>
        <taxon>Haplorrhini</taxon>
        <taxon>Platyrrhini</taxon>
        <taxon>Cebidae</taxon>
        <taxon>Saimiriinae</taxon>
        <taxon>Saimiri</taxon>
    </lineage>
</organism>
<dbReference type="GO" id="GO:0140410">
    <property type="term" value="F:monoatomic cation:bicarbonate symporter activity"/>
    <property type="evidence" value="ECO:0007669"/>
    <property type="project" value="TreeGrafter"/>
</dbReference>
<evidence type="ECO:0000256" key="3">
    <source>
        <dbReference type="ARBA" id="ARBA00022692"/>
    </source>
</evidence>
<gene>
    <name evidence="16" type="primary">SLC39A12</name>
</gene>
<dbReference type="Pfam" id="PF18292">
    <property type="entry name" value="ZIP4_domain"/>
    <property type="match status" value="1"/>
</dbReference>
<dbReference type="GO" id="GO:0071578">
    <property type="term" value="P:zinc ion import across plasma membrane"/>
    <property type="evidence" value="ECO:0007669"/>
    <property type="project" value="Ensembl"/>
</dbReference>
<feature type="domain" description="Zinc transporter ZIP4/12 EF-hand" evidence="15">
    <location>
        <begin position="230"/>
        <end position="346"/>
    </location>
</feature>
<sequence length="701" mass="77233">MCFWTKLSVSWVPLFLLLGLVFSTETDKPSTQGSRGRGSSGQFADLLQVLSAGDHIPRSHSRSLIKTLLEKTGCPRRRNGTRGDCNLCFEPDALLLIAGGNSEDQLREEVVQRVSLLLLYYIIHQEEICSSKLNMSNKDYKFYLHSLLSLRQDEDSSFLSQNETEDILAFTRKYFDTSQSQCMETKTLQKKSGIVSSEGANENTLPQLAASIITLSLQGVCLGQGNLPSPDYFTEYIFSSLNRTNTLHLSELDQLLNTLWTRSTCIKKDKIQQLQRKQNNAITHDQDYSNFSSSLDKESEGGPVSWDQTCFSARQLVEIFLQKGLSSISKEDFKQMSPGIIQQLLSCSCHLPKDQQAKLPPTTLEKYGYSTVAVTLLTLGSMLGTALVLFHGCEENYRLILQLFVGLAVGTLSGDALLHLIPQVLGLHKQEASEFGHFDEGKGHIWKLLGLIGGIHGFFLIEKCFILLVSPNDKGLSLVNGHVGHSHHLALNSELSDQAGRGKSASTIQLQSPEDSQAAEMPIASMTTSNRKCKAISLLAIMILVGDSLHNFADGLAIGAAFSSSSESGVTTTIAILCHEIPHEMGDFAVLLSSGLSIKTAILMNFISALTAFIGLYIGLSVSADPCVQDWIFTVTAGMFLYLSLVEMLPEMTHVQTQRPWMMFLLQNFGLILDSESSFKKPIYSSPTDSRALVNKPSWET</sequence>
<evidence type="ECO:0000259" key="14">
    <source>
        <dbReference type="Pfam" id="PF18292"/>
    </source>
</evidence>
<feature type="transmembrane region" description="Helical" evidence="12">
    <location>
        <begin position="403"/>
        <end position="425"/>
    </location>
</feature>
<evidence type="ECO:0000256" key="10">
    <source>
        <dbReference type="ARBA" id="ARBA00042541"/>
    </source>
</evidence>
<evidence type="ECO:0000259" key="15">
    <source>
        <dbReference type="Pfam" id="PF21116"/>
    </source>
</evidence>
<evidence type="ECO:0000256" key="13">
    <source>
        <dbReference type="SAM" id="SignalP"/>
    </source>
</evidence>
<dbReference type="PANTHER" id="PTHR12191:SF4">
    <property type="entry name" value="ZINC TRANSPORTER ZIP12"/>
    <property type="match status" value="1"/>
</dbReference>
<reference evidence="16" key="1">
    <citation type="submission" date="2025-08" db="UniProtKB">
        <authorList>
            <consortium name="Ensembl"/>
        </authorList>
    </citation>
    <scope>IDENTIFICATION</scope>
</reference>
<evidence type="ECO:0000256" key="1">
    <source>
        <dbReference type="ARBA" id="ARBA00004141"/>
    </source>
</evidence>
<feature type="transmembrane region" description="Helical" evidence="12">
    <location>
        <begin position="601"/>
        <end position="619"/>
    </location>
</feature>
<dbReference type="GO" id="GO:0005886">
    <property type="term" value="C:plasma membrane"/>
    <property type="evidence" value="ECO:0007669"/>
    <property type="project" value="Ensembl"/>
</dbReference>